<organism evidence="5 6">
    <name type="scientific">Lithospermum erythrorhizon</name>
    <name type="common">Purple gromwell</name>
    <name type="synonym">Lithospermum officinale var. erythrorhizon</name>
    <dbReference type="NCBI Taxonomy" id="34254"/>
    <lineage>
        <taxon>Eukaryota</taxon>
        <taxon>Viridiplantae</taxon>
        <taxon>Streptophyta</taxon>
        <taxon>Embryophyta</taxon>
        <taxon>Tracheophyta</taxon>
        <taxon>Spermatophyta</taxon>
        <taxon>Magnoliopsida</taxon>
        <taxon>eudicotyledons</taxon>
        <taxon>Gunneridae</taxon>
        <taxon>Pentapetalae</taxon>
        <taxon>asterids</taxon>
        <taxon>lamiids</taxon>
        <taxon>Boraginales</taxon>
        <taxon>Boraginaceae</taxon>
        <taxon>Boraginoideae</taxon>
        <taxon>Lithospermeae</taxon>
        <taxon>Lithospermum</taxon>
    </lineage>
</organism>
<evidence type="ECO:0000256" key="1">
    <source>
        <dbReference type="ARBA" id="ARBA00022441"/>
    </source>
</evidence>
<dbReference type="Gene3D" id="1.20.5.1160">
    <property type="entry name" value="Vasodilator-stimulated phosphoprotein"/>
    <property type="match status" value="1"/>
</dbReference>
<dbReference type="PANTHER" id="PTHR46093">
    <property type="entry name" value="ACYL-COA-BINDING DOMAIN-CONTAINING PROTEIN 5"/>
    <property type="match status" value="1"/>
</dbReference>
<dbReference type="Pfam" id="PF01344">
    <property type="entry name" value="Kelch_1"/>
    <property type="match status" value="1"/>
</dbReference>
<dbReference type="EMBL" id="BAABME010002690">
    <property type="protein sequence ID" value="GAA0155699.1"/>
    <property type="molecule type" value="Genomic_DNA"/>
</dbReference>
<evidence type="ECO:0000313" key="6">
    <source>
        <dbReference type="Proteomes" id="UP001454036"/>
    </source>
</evidence>
<evidence type="ECO:0000313" key="5">
    <source>
        <dbReference type="EMBL" id="GAA0155699.1"/>
    </source>
</evidence>
<comment type="caution">
    <text evidence="5">The sequence shown here is derived from an EMBL/GenBank/DDBJ whole genome shotgun (WGS) entry which is preliminary data.</text>
</comment>
<dbReference type="Pfam" id="PF24681">
    <property type="entry name" value="Kelch_KLHDC2_KLHL20_DRC7"/>
    <property type="match status" value="1"/>
</dbReference>
<keyword evidence="3" id="KW-0175">Coiled coil</keyword>
<evidence type="ECO:0000259" key="4">
    <source>
        <dbReference type="Pfam" id="PF24922"/>
    </source>
</evidence>
<reference evidence="5 6" key="1">
    <citation type="submission" date="2024-01" db="EMBL/GenBank/DDBJ databases">
        <title>The complete chloroplast genome sequence of Lithospermum erythrorhizon: insights into the phylogenetic relationship among Boraginaceae species and the maternal lineages of purple gromwells.</title>
        <authorList>
            <person name="Okada T."/>
            <person name="Watanabe K."/>
        </authorList>
    </citation>
    <scope>NUCLEOTIDE SEQUENCE [LARGE SCALE GENOMIC DNA]</scope>
</reference>
<dbReference type="AlphaFoldDB" id="A0AAV3PVB6"/>
<keyword evidence="6" id="KW-1185">Reference proteome</keyword>
<dbReference type="InterPro" id="IPR006652">
    <property type="entry name" value="Kelch_1"/>
</dbReference>
<sequence>MATGSQNWHLDLVYDQWSAVPVSSPRPAARYKHAAAVFENKLYIAGGSRNGRSLADVQVLDLRSLSWSTVKPIVESSSGKLAVLPTISGHNMIKWGNKLLLIAGYSKDESDNVAVRFIDLNSHQCGVLETFGDIPVARSGQSVTLLGSKLIMFGGEDRRRKLLNDVHVLDLETMAWSIVETTQAPPEPRFDQTAAVHAERYLLIFGGCSHSGFFNDLSILDLQTMEWSRPQIQGDVVKPRAGHAGATIDENWYMVGGGDNKSGAVETLVFDMAKLIVTSLAAVKGGDSLASEGLSVSSAVLDGEKFLVAFGGYNGRYNNEVYVLRPKPRDSLHPKIFQSPAAAAAAASVTAAFALVKPVDITEREDSNLKAIQTNGYQSHLSTEANSLRDQKNILELSLGEITNENSALKTKLEDINGTYSDLTKELQSVQGQLVAERSRCSKLEAQISDLRKMLESMQSMEEEVQELRMQKAAFDRDLELATSGQHQGSGRFWRRGR</sequence>
<dbReference type="PANTHER" id="PTHR46093:SF5">
    <property type="entry name" value="OS02G0822800 PROTEIN"/>
    <property type="match status" value="1"/>
</dbReference>
<dbReference type="SUPFAM" id="SSF90257">
    <property type="entry name" value="Myosin rod fragments"/>
    <property type="match status" value="1"/>
</dbReference>
<dbReference type="SUPFAM" id="SSF117281">
    <property type="entry name" value="Kelch motif"/>
    <property type="match status" value="2"/>
</dbReference>
<dbReference type="Proteomes" id="UP001454036">
    <property type="component" value="Unassembled WGS sequence"/>
</dbReference>
<keyword evidence="2" id="KW-0677">Repeat</keyword>
<evidence type="ECO:0000256" key="3">
    <source>
        <dbReference type="SAM" id="Coils"/>
    </source>
</evidence>
<gene>
    <name evidence="5" type="ORF">LIER_13371</name>
</gene>
<feature type="coiled-coil region" evidence="3">
    <location>
        <begin position="385"/>
        <end position="478"/>
    </location>
</feature>
<evidence type="ECO:0000256" key="2">
    <source>
        <dbReference type="ARBA" id="ARBA00022737"/>
    </source>
</evidence>
<dbReference type="InterPro" id="IPR015915">
    <property type="entry name" value="Kelch-typ_b-propeller"/>
</dbReference>
<dbReference type="Gene3D" id="2.120.10.80">
    <property type="entry name" value="Kelch-type beta propeller"/>
    <property type="match status" value="2"/>
</dbReference>
<feature type="domain" description="Acyl-CoA-binding" evidence="4">
    <location>
        <begin position="382"/>
        <end position="483"/>
    </location>
</feature>
<keyword evidence="1" id="KW-0880">Kelch repeat</keyword>
<dbReference type="Pfam" id="PF24922">
    <property type="entry name" value="ACBP4_C"/>
    <property type="match status" value="1"/>
</dbReference>
<proteinExistence type="predicted"/>
<dbReference type="InterPro" id="IPR056819">
    <property type="entry name" value="ACBP4-6_C"/>
</dbReference>
<protein>
    <recommendedName>
        <fullName evidence="4">Acyl-CoA-binding domain-containing protein</fullName>
    </recommendedName>
</protein>
<accession>A0AAV3PVB6</accession>
<name>A0AAV3PVB6_LITER</name>